<dbReference type="EMBL" id="LLXX01000189">
    <property type="protein sequence ID" value="KRQ96816.1"/>
    <property type="molecule type" value="Genomic_DNA"/>
</dbReference>
<organism evidence="4 5">
    <name type="scientific">Bradyrhizobium valentinum</name>
    <dbReference type="NCBI Taxonomy" id="1518501"/>
    <lineage>
        <taxon>Bacteria</taxon>
        <taxon>Pseudomonadati</taxon>
        <taxon>Pseudomonadota</taxon>
        <taxon>Alphaproteobacteria</taxon>
        <taxon>Hyphomicrobiales</taxon>
        <taxon>Nitrobacteraceae</taxon>
        <taxon>Bradyrhizobium</taxon>
    </lineage>
</organism>
<evidence type="ECO:0008006" key="6">
    <source>
        <dbReference type="Google" id="ProtNLM"/>
    </source>
</evidence>
<keyword evidence="5" id="KW-1185">Reference proteome</keyword>
<protein>
    <recommendedName>
        <fullName evidence="6">TIGR02679 family protein</fullName>
    </recommendedName>
</protein>
<dbReference type="AlphaFoldDB" id="A0A0R3KM58"/>
<feature type="region of interest" description="Disordered" evidence="1">
    <location>
        <begin position="208"/>
        <end position="229"/>
    </location>
</feature>
<dbReference type="InterPro" id="IPR024466">
    <property type="entry name" value="CHP02679_N"/>
</dbReference>
<dbReference type="STRING" id="1518501.CQ10_38290"/>
<evidence type="ECO:0000256" key="1">
    <source>
        <dbReference type="SAM" id="MobiDB-lite"/>
    </source>
</evidence>
<proteinExistence type="predicted"/>
<gene>
    <name evidence="4" type="ORF">CP49_33270</name>
</gene>
<dbReference type="RefSeq" id="WP_057854516.1">
    <property type="nucleotide sequence ID" value="NZ_LLXX01000189.1"/>
</dbReference>
<evidence type="ECO:0000313" key="4">
    <source>
        <dbReference type="EMBL" id="KRQ96816.1"/>
    </source>
</evidence>
<dbReference type="Proteomes" id="UP000051913">
    <property type="component" value="Unassembled WGS sequence"/>
</dbReference>
<evidence type="ECO:0000259" key="2">
    <source>
        <dbReference type="Pfam" id="PF09664"/>
    </source>
</evidence>
<dbReference type="NCBIfam" id="TIGR02679">
    <property type="entry name" value="TIGR02679 family protein"/>
    <property type="match status" value="1"/>
</dbReference>
<comment type="caution">
    <text evidence="4">The sequence shown here is derived from an EMBL/GenBank/DDBJ whole genome shotgun (WGS) entry which is preliminary data.</text>
</comment>
<accession>A0A0R3KM58</accession>
<reference evidence="4 5" key="1">
    <citation type="submission" date="2014-03" db="EMBL/GenBank/DDBJ databases">
        <title>Bradyrhizobium valentinum sp. nov., isolated from effective nodules of Lupinus mariae-josephae, a lupine endemic of basic-lime soils in Eastern Spain.</title>
        <authorList>
            <person name="Duran D."/>
            <person name="Rey L."/>
            <person name="Navarro A."/>
            <person name="Busquets A."/>
            <person name="Imperial J."/>
            <person name="Ruiz-Argueso T."/>
        </authorList>
    </citation>
    <scope>NUCLEOTIDE SEQUENCE [LARGE SCALE GENOMIC DNA]</scope>
    <source>
        <strain evidence="4 5">LmjM3</strain>
    </source>
</reference>
<name>A0A0R3KM58_9BRAD</name>
<evidence type="ECO:0000259" key="3">
    <source>
        <dbReference type="Pfam" id="PF11796"/>
    </source>
</evidence>
<dbReference type="InterPro" id="IPR013495">
    <property type="entry name" value="CHP02679"/>
</dbReference>
<dbReference type="InterPro" id="IPR024465">
    <property type="entry name" value="DUF2399"/>
</dbReference>
<feature type="domain" description="Conserved hypothetical protein CHP02679 N terminus" evidence="3">
    <location>
        <begin position="41"/>
        <end position="255"/>
    </location>
</feature>
<sequence>MISSTDPRLQRLLGGDRYALLRKRLRQRFERASLGSTVENFRIGKLTAEEHAALASLLGRPLRYTKSLQVDVRLVDTAFQNAGIAASLRDALEKLDGPISNLATTRLALQTMWSDVLGGCTHRELIGLLQAPAGIGLLKRLARQSPPAALQLCRRVEAVLQRLPASGITRSQLAADVLGDAHALDIGQPTATLALTVWRQVIARTDYNNDDVDSEPTGDGELEPGGGAERDRDVWAKAGVLVNELARPVLFLNLPMRDAGNYSQSQGEPVYASLRSLLRSPPSWDVADRKVYVCENPNLVAIAADHWGSDCAPLVCTDGMPAAAQRCLLSQLAKARAQLFYHGDFDWPGVRIGNHVMREHGAQPWRFGASDYESAVEQTSCLGQALTGKAAPALWDERLMTAMQQHRLSIAEEALAASLLEDLRAT</sequence>
<dbReference type="Pfam" id="PF11796">
    <property type="entry name" value="DUF3323"/>
    <property type="match status" value="1"/>
</dbReference>
<evidence type="ECO:0000313" key="5">
    <source>
        <dbReference type="Proteomes" id="UP000051913"/>
    </source>
</evidence>
<feature type="domain" description="DUF2399" evidence="2">
    <location>
        <begin position="273"/>
        <end position="423"/>
    </location>
</feature>
<dbReference type="Pfam" id="PF09664">
    <property type="entry name" value="DUF2399"/>
    <property type="match status" value="1"/>
</dbReference>
<feature type="compositionally biased region" description="Acidic residues" evidence="1">
    <location>
        <begin position="208"/>
        <end position="222"/>
    </location>
</feature>